<accession>A0A5C1AER6</accession>
<dbReference type="InterPro" id="IPR001950">
    <property type="entry name" value="SUI1"/>
</dbReference>
<sequence length="202" mass="21781">MPPKPKKSLVVLDSSPPQRAEYAVKLFAPIVAKMGLPWTATARAMDDATPAEMEAATRIVCVCPSEFRPLVESQFPTVTERIEYWPATMEIDDRVNILAAELMGGGFREISPPPPPPPAAAKKLGTAKVGRETAGRKGKGVTVVWELGLTAAAMQELATSLKQKCGTGGTVKDDRIEIQGDHRDRIVAELEKMGYKVKRAGG</sequence>
<organism evidence="5 6">
    <name type="scientific">Limnoglobus roseus</name>
    <dbReference type="NCBI Taxonomy" id="2598579"/>
    <lineage>
        <taxon>Bacteria</taxon>
        <taxon>Pseudomonadati</taxon>
        <taxon>Planctomycetota</taxon>
        <taxon>Planctomycetia</taxon>
        <taxon>Gemmatales</taxon>
        <taxon>Gemmataceae</taxon>
        <taxon>Limnoglobus</taxon>
    </lineage>
</organism>
<feature type="domain" description="SUI1" evidence="4">
    <location>
        <begin position="131"/>
        <end position="194"/>
    </location>
</feature>
<dbReference type="GO" id="GO:0003743">
    <property type="term" value="F:translation initiation factor activity"/>
    <property type="evidence" value="ECO:0007669"/>
    <property type="project" value="InterPro"/>
</dbReference>
<evidence type="ECO:0000256" key="1">
    <source>
        <dbReference type="ARBA" id="ARBA00005422"/>
    </source>
</evidence>
<comment type="similarity">
    <text evidence="1">Belongs to the SUI1 family.</text>
</comment>
<gene>
    <name evidence="5" type="ORF">PX52LOC_04243</name>
</gene>
<dbReference type="GO" id="GO:0002188">
    <property type="term" value="P:translation reinitiation"/>
    <property type="evidence" value="ECO:0007669"/>
    <property type="project" value="TreeGrafter"/>
</dbReference>
<dbReference type="RefSeq" id="WP_218575123.1">
    <property type="nucleotide sequence ID" value="NZ_CP042425.1"/>
</dbReference>
<dbReference type="PROSITE" id="PS50296">
    <property type="entry name" value="SUI1"/>
    <property type="match status" value="1"/>
</dbReference>
<dbReference type="PANTHER" id="PTHR12789:SF0">
    <property type="entry name" value="DENSITY-REGULATED PROTEIN"/>
    <property type="match status" value="1"/>
</dbReference>
<proteinExistence type="inferred from homology"/>
<keyword evidence="6" id="KW-1185">Reference proteome</keyword>
<dbReference type="PANTHER" id="PTHR12789">
    <property type="entry name" value="DENSITY-REGULATED PROTEIN HOMOLOG"/>
    <property type="match status" value="1"/>
</dbReference>
<keyword evidence="2" id="KW-0810">Translation regulation</keyword>
<evidence type="ECO:0000259" key="4">
    <source>
        <dbReference type="PROSITE" id="PS50296"/>
    </source>
</evidence>
<dbReference type="GO" id="GO:0003729">
    <property type="term" value="F:mRNA binding"/>
    <property type="evidence" value="ECO:0007669"/>
    <property type="project" value="TreeGrafter"/>
</dbReference>
<evidence type="ECO:0000313" key="6">
    <source>
        <dbReference type="Proteomes" id="UP000324974"/>
    </source>
</evidence>
<dbReference type="GO" id="GO:0001731">
    <property type="term" value="P:formation of translation preinitiation complex"/>
    <property type="evidence" value="ECO:0007669"/>
    <property type="project" value="TreeGrafter"/>
</dbReference>
<name>A0A5C1AER6_9BACT</name>
<dbReference type="InterPro" id="IPR036877">
    <property type="entry name" value="SUI1_dom_sf"/>
</dbReference>
<dbReference type="KEGG" id="lrs:PX52LOC_04243"/>
<dbReference type="Proteomes" id="UP000324974">
    <property type="component" value="Chromosome"/>
</dbReference>
<evidence type="ECO:0000256" key="2">
    <source>
        <dbReference type="ARBA" id="ARBA00022845"/>
    </source>
</evidence>
<dbReference type="SUPFAM" id="SSF55159">
    <property type="entry name" value="eIF1-like"/>
    <property type="match status" value="1"/>
</dbReference>
<protein>
    <recommendedName>
        <fullName evidence="4">SUI1 domain-containing protein</fullName>
    </recommendedName>
</protein>
<dbReference type="AlphaFoldDB" id="A0A5C1AER6"/>
<evidence type="ECO:0000256" key="3">
    <source>
        <dbReference type="ARBA" id="ARBA00022917"/>
    </source>
</evidence>
<dbReference type="EMBL" id="CP042425">
    <property type="protein sequence ID" value="QEL17260.1"/>
    <property type="molecule type" value="Genomic_DNA"/>
</dbReference>
<dbReference type="Pfam" id="PF01253">
    <property type="entry name" value="SUI1"/>
    <property type="match status" value="1"/>
</dbReference>
<dbReference type="CDD" id="cd11567">
    <property type="entry name" value="YciH_like"/>
    <property type="match status" value="1"/>
</dbReference>
<keyword evidence="3" id="KW-0648">Protein biosynthesis</keyword>
<dbReference type="InterPro" id="IPR005872">
    <property type="entry name" value="SUI1_arc_bac"/>
</dbReference>
<dbReference type="Gene3D" id="3.30.780.10">
    <property type="entry name" value="SUI1-like domain"/>
    <property type="match status" value="1"/>
</dbReference>
<evidence type="ECO:0000313" key="5">
    <source>
        <dbReference type="EMBL" id="QEL17260.1"/>
    </source>
</evidence>
<dbReference type="InterPro" id="IPR050318">
    <property type="entry name" value="DENR/SUI1_TIF"/>
</dbReference>
<reference evidence="6" key="1">
    <citation type="submission" date="2019-08" db="EMBL/GenBank/DDBJ databases">
        <title>Limnoglobus roseus gen. nov., sp. nov., a novel freshwater planctomycete with a giant genome from the family Gemmataceae.</title>
        <authorList>
            <person name="Kulichevskaya I.S."/>
            <person name="Naumoff D.G."/>
            <person name="Miroshnikov K."/>
            <person name="Ivanova A."/>
            <person name="Philippov D.A."/>
            <person name="Hakobyan A."/>
            <person name="Rijpstra I.C."/>
            <person name="Sinninghe Damste J.S."/>
            <person name="Liesack W."/>
            <person name="Dedysh S.N."/>
        </authorList>
    </citation>
    <scope>NUCLEOTIDE SEQUENCE [LARGE SCALE GENOMIC DNA]</scope>
    <source>
        <strain evidence="6">PX52</strain>
    </source>
</reference>
<dbReference type="GO" id="GO:0006417">
    <property type="term" value="P:regulation of translation"/>
    <property type="evidence" value="ECO:0007669"/>
    <property type="project" value="UniProtKB-KW"/>
</dbReference>